<accession>A0A6J6M9T2</accession>
<evidence type="ECO:0000313" key="6">
    <source>
        <dbReference type="EMBL" id="CAB4857704.1"/>
    </source>
</evidence>
<dbReference type="InterPro" id="IPR041222">
    <property type="entry name" value="PriA_3primeBD"/>
</dbReference>
<dbReference type="PANTHER" id="PTHR30580">
    <property type="entry name" value="PRIMOSOMAL PROTEIN N"/>
    <property type="match status" value="1"/>
</dbReference>
<evidence type="ECO:0000313" key="5">
    <source>
        <dbReference type="EMBL" id="CAB4670696.1"/>
    </source>
</evidence>
<dbReference type="Gene3D" id="3.40.1440.60">
    <property type="entry name" value="PriA, 3(prime) DNA-binding domain"/>
    <property type="match status" value="1"/>
</dbReference>
<dbReference type="InterPro" id="IPR027417">
    <property type="entry name" value="P-loop_NTPase"/>
</dbReference>
<sequence>MTLRVVRVRPDLPAIDRSFDYLVPDALAHQISVGAIVRIPLHGRRVRGWVVEDFVEPETEISRILPLLKVVGAGPPPEILDLGRWAAHRWIGPDVSFFGSASAPNAVAPNAVAPNAVAPNAVPASSIGEGGLVSSGESDSRLRVIAWPPSMDRRPLIDGLLPATGSSIVIVPDVGRLNSLIKYLTRAGRVVHVMHATRSAAERTLAWSEARNGNCVIVGGRGAVWAPVPDLAGMIVLDESDDALQEERSPTWHARDVAIERARRSGVVCTLVAAIPSAIAVSLVGSVERPDRSDEVAGWARVEVVDLRDEAPGQGLLTDALAKALHRCVDAGERALLVMNRKGRARLLACGACSELARCEGCGAAVVEVQSELTVAPLQNEVATTEVSSSEVSRSLLCPVCSTSRPWLCAGCGSTRLRVLRSGVSRVRDDLAALLPRSTVLDVDASTDVDLAALRNADVLVGTEAVLHRAPHDRPVGLVAFLDLDQELLAPRHRAAEQSATLLARSARLLGPRSEARRLLLQTRLPEHDVIRAVCEADPSIAWVSETKRRESLSYPPFGALAQLRGVEEAVAYAANTLRASAGVTVLGPVPSGASFECLVRCADSEALSGALLAVVAAARALGRMRIEVDPARV</sequence>
<dbReference type="GO" id="GO:0006302">
    <property type="term" value="P:double-strand break repair"/>
    <property type="evidence" value="ECO:0007669"/>
    <property type="project" value="TreeGrafter"/>
</dbReference>
<name>A0A6J6M9T2_9ZZZZ</name>
<dbReference type="PANTHER" id="PTHR30580:SF0">
    <property type="entry name" value="PRIMOSOMAL PROTEIN N"/>
    <property type="match status" value="1"/>
</dbReference>
<evidence type="ECO:0000256" key="2">
    <source>
        <dbReference type="ARBA" id="ARBA00022840"/>
    </source>
</evidence>
<reference evidence="5" key="1">
    <citation type="submission" date="2020-05" db="EMBL/GenBank/DDBJ databases">
        <authorList>
            <person name="Chiriac C."/>
            <person name="Salcher M."/>
            <person name="Ghai R."/>
            <person name="Kavagutti S V."/>
        </authorList>
    </citation>
    <scope>NUCLEOTIDE SEQUENCE</scope>
</reference>
<dbReference type="GO" id="GO:0003677">
    <property type="term" value="F:DNA binding"/>
    <property type="evidence" value="ECO:0007669"/>
    <property type="project" value="UniProtKB-KW"/>
</dbReference>
<gene>
    <name evidence="5" type="ORF">UFOPK2242_01440</name>
    <name evidence="6" type="ORF">UFOPK3317_00242</name>
</gene>
<feature type="domain" description="Primosomal protein N' 3' DNA-binding" evidence="4">
    <location>
        <begin position="11"/>
        <end position="93"/>
    </location>
</feature>
<dbReference type="GO" id="GO:0006270">
    <property type="term" value="P:DNA replication initiation"/>
    <property type="evidence" value="ECO:0007669"/>
    <property type="project" value="TreeGrafter"/>
</dbReference>
<dbReference type="InterPro" id="IPR042115">
    <property type="entry name" value="PriA_3primeBD_sf"/>
</dbReference>
<dbReference type="Gene3D" id="3.40.50.300">
    <property type="entry name" value="P-loop containing nucleotide triphosphate hydrolases"/>
    <property type="match status" value="1"/>
</dbReference>
<dbReference type="AlphaFoldDB" id="A0A6J6M9T2"/>
<keyword evidence="2" id="KW-0067">ATP-binding</keyword>
<proteinExistence type="predicted"/>
<dbReference type="GO" id="GO:0043138">
    <property type="term" value="F:3'-5' DNA helicase activity"/>
    <property type="evidence" value="ECO:0007669"/>
    <property type="project" value="TreeGrafter"/>
</dbReference>
<dbReference type="EMBL" id="CAFBLK010000026">
    <property type="protein sequence ID" value="CAB4857704.1"/>
    <property type="molecule type" value="Genomic_DNA"/>
</dbReference>
<evidence type="ECO:0000256" key="3">
    <source>
        <dbReference type="ARBA" id="ARBA00023125"/>
    </source>
</evidence>
<dbReference type="EMBL" id="CAEZWM010000227">
    <property type="protein sequence ID" value="CAB4670696.1"/>
    <property type="molecule type" value="Genomic_DNA"/>
</dbReference>
<protein>
    <submittedName>
        <fullName evidence="5">Unannotated protein</fullName>
    </submittedName>
</protein>
<dbReference type="GO" id="GO:0005524">
    <property type="term" value="F:ATP binding"/>
    <property type="evidence" value="ECO:0007669"/>
    <property type="project" value="UniProtKB-KW"/>
</dbReference>
<evidence type="ECO:0000256" key="1">
    <source>
        <dbReference type="ARBA" id="ARBA00022741"/>
    </source>
</evidence>
<evidence type="ECO:0000259" key="4">
    <source>
        <dbReference type="Pfam" id="PF17764"/>
    </source>
</evidence>
<organism evidence="5">
    <name type="scientific">freshwater metagenome</name>
    <dbReference type="NCBI Taxonomy" id="449393"/>
    <lineage>
        <taxon>unclassified sequences</taxon>
        <taxon>metagenomes</taxon>
        <taxon>ecological metagenomes</taxon>
    </lineage>
</organism>
<dbReference type="Pfam" id="PF17764">
    <property type="entry name" value="PriA_3primeBD"/>
    <property type="match status" value="1"/>
</dbReference>
<dbReference type="GO" id="GO:0006310">
    <property type="term" value="P:DNA recombination"/>
    <property type="evidence" value="ECO:0007669"/>
    <property type="project" value="TreeGrafter"/>
</dbReference>
<keyword evidence="1" id="KW-0547">Nucleotide-binding</keyword>
<keyword evidence="3" id="KW-0238">DNA-binding</keyword>